<dbReference type="STRING" id="86630.A0A367ILC9"/>
<dbReference type="InterPro" id="IPR017850">
    <property type="entry name" value="Alkaline_phosphatase_core_sf"/>
</dbReference>
<reference evidence="2 3" key="1">
    <citation type="journal article" date="2018" name="G3 (Bethesda)">
        <title>Phylogenetic and Phylogenomic Definition of Rhizopus Species.</title>
        <authorList>
            <person name="Gryganskyi A.P."/>
            <person name="Golan J."/>
            <person name="Dolatabadi S."/>
            <person name="Mondo S."/>
            <person name="Robb S."/>
            <person name="Idnurm A."/>
            <person name="Muszewska A."/>
            <person name="Steczkiewicz K."/>
            <person name="Masonjones S."/>
            <person name="Liao H.L."/>
            <person name="Gajdeczka M.T."/>
            <person name="Anike F."/>
            <person name="Vuek A."/>
            <person name="Anishchenko I.M."/>
            <person name="Voigt K."/>
            <person name="de Hoog G.S."/>
            <person name="Smith M.E."/>
            <person name="Heitman J."/>
            <person name="Vilgalys R."/>
            <person name="Stajich J.E."/>
        </authorList>
    </citation>
    <scope>NUCLEOTIDE SEQUENCE [LARGE SCALE GENOMIC DNA]</scope>
    <source>
        <strain evidence="2 3">CBS 357.93</strain>
    </source>
</reference>
<dbReference type="OrthoDB" id="5135119at2759"/>
<sequence length="151" mass="17295">DIEAETLPNWMFYTPDMNSDGHDTNASYAGNWLADFYKTTLNNTKLLDRAVILITFDETKTYTIRNRVWSLLMGAIPKQLKGTKDSHFYTHYSTLSTVEHNWDLGNLGRQDTNKTVSNVFEFAAKALDYKNVIIPENEIPWMNNSIPGPLT</sequence>
<dbReference type="Proteomes" id="UP000252139">
    <property type="component" value="Unassembled WGS sequence"/>
</dbReference>
<evidence type="ECO:0000256" key="1">
    <source>
        <dbReference type="ARBA" id="ARBA00022801"/>
    </source>
</evidence>
<dbReference type="Gene3D" id="3.40.720.10">
    <property type="entry name" value="Alkaline Phosphatase, subunit A"/>
    <property type="match status" value="1"/>
</dbReference>
<protein>
    <recommendedName>
        <fullName evidence="4">Acid phosphatase</fullName>
    </recommendedName>
</protein>
<dbReference type="InterPro" id="IPR007312">
    <property type="entry name" value="Phosphoesterase"/>
</dbReference>
<dbReference type="PANTHER" id="PTHR31956">
    <property type="entry name" value="NON-SPECIFIC PHOSPHOLIPASE C4-RELATED"/>
    <property type="match status" value="1"/>
</dbReference>
<feature type="non-terminal residue" evidence="2">
    <location>
        <position position="1"/>
    </location>
</feature>
<proteinExistence type="predicted"/>
<dbReference type="EMBL" id="PJQL01005147">
    <property type="protein sequence ID" value="RCH78468.1"/>
    <property type="molecule type" value="Genomic_DNA"/>
</dbReference>
<evidence type="ECO:0008006" key="4">
    <source>
        <dbReference type="Google" id="ProtNLM"/>
    </source>
</evidence>
<dbReference type="Pfam" id="PF04185">
    <property type="entry name" value="Phosphoesterase"/>
    <property type="match status" value="1"/>
</dbReference>
<keyword evidence="3" id="KW-1185">Reference proteome</keyword>
<evidence type="ECO:0000313" key="2">
    <source>
        <dbReference type="EMBL" id="RCH78468.1"/>
    </source>
</evidence>
<accession>A0A367ILC9</accession>
<dbReference type="PANTHER" id="PTHR31956:SF8">
    <property type="entry name" value="ACID PHOSPHATASE PHOA (AFU_ORTHOLOGUE AFUA_1G03570)"/>
    <property type="match status" value="1"/>
</dbReference>
<evidence type="ECO:0000313" key="3">
    <source>
        <dbReference type="Proteomes" id="UP000252139"/>
    </source>
</evidence>
<dbReference type="GO" id="GO:0016788">
    <property type="term" value="F:hydrolase activity, acting on ester bonds"/>
    <property type="evidence" value="ECO:0007669"/>
    <property type="project" value="InterPro"/>
</dbReference>
<dbReference type="GO" id="GO:0009395">
    <property type="term" value="P:phospholipid catabolic process"/>
    <property type="evidence" value="ECO:0007669"/>
    <property type="project" value="TreeGrafter"/>
</dbReference>
<feature type="non-terminal residue" evidence="2">
    <location>
        <position position="151"/>
    </location>
</feature>
<organism evidence="2 3">
    <name type="scientific">Rhizopus azygosporus</name>
    <name type="common">Rhizopus microsporus var. azygosporus</name>
    <dbReference type="NCBI Taxonomy" id="86630"/>
    <lineage>
        <taxon>Eukaryota</taxon>
        <taxon>Fungi</taxon>
        <taxon>Fungi incertae sedis</taxon>
        <taxon>Mucoromycota</taxon>
        <taxon>Mucoromycotina</taxon>
        <taxon>Mucoromycetes</taxon>
        <taxon>Mucorales</taxon>
        <taxon>Mucorineae</taxon>
        <taxon>Rhizopodaceae</taxon>
        <taxon>Rhizopus</taxon>
    </lineage>
</organism>
<dbReference type="AlphaFoldDB" id="A0A367ILC9"/>
<gene>
    <name evidence="2" type="ORF">CU097_000063</name>
</gene>
<comment type="caution">
    <text evidence="2">The sequence shown here is derived from an EMBL/GenBank/DDBJ whole genome shotgun (WGS) entry which is preliminary data.</text>
</comment>
<keyword evidence="1" id="KW-0378">Hydrolase</keyword>
<name>A0A367ILC9_RHIAZ</name>